<keyword evidence="3" id="KW-1185">Reference proteome</keyword>
<organism evidence="2 3">
    <name type="scientific">Mycena belliarum</name>
    <dbReference type="NCBI Taxonomy" id="1033014"/>
    <lineage>
        <taxon>Eukaryota</taxon>
        <taxon>Fungi</taxon>
        <taxon>Dikarya</taxon>
        <taxon>Basidiomycota</taxon>
        <taxon>Agaricomycotina</taxon>
        <taxon>Agaricomycetes</taxon>
        <taxon>Agaricomycetidae</taxon>
        <taxon>Agaricales</taxon>
        <taxon>Marasmiineae</taxon>
        <taxon>Mycenaceae</taxon>
        <taxon>Mycena</taxon>
    </lineage>
</organism>
<reference evidence="2" key="1">
    <citation type="submission" date="2023-03" db="EMBL/GenBank/DDBJ databases">
        <title>Massive genome expansion in bonnet fungi (Mycena s.s.) driven by repeated elements and novel gene families across ecological guilds.</title>
        <authorList>
            <consortium name="Lawrence Berkeley National Laboratory"/>
            <person name="Harder C.B."/>
            <person name="Miyauchi S."/>
            <person name="Viragh M."/>
            <person name="Kuo A."/>
            <person name="Thoen E."/>
            <person name="Andreopoulos B."/>
            <person name="Lu D."/>
            <person name="Skrede I."/>
            <person name="Drula E."/>
            <person name="Henrissat B."/>
            <person name="Morin E."/>
            <person name="Kohler A."/>
            <person name="Barry K."/>
            <person name="LaButti K."/>
            <person name="Morin E."/>
            <person name="Salamov A."/>
            <person name="Lipzen A."/>
            <person name="Mereny Z."/>
            <person name="Hegedus B."/>
            <person name="Baldrian P."/>
            <person name="Stursova M."/>
            <person name="Weitz H."/>
            <person name="Taylor A."/>
            <person name="Grigoriev I.V."/>
            <person name="Nagy L.G."/>
            <person name="Martin F."/>
            <person name="Kauserud H."/>
        </authorList>
    </citation>
    <scope>NUCLEOTIDE SEQUENCE</scope>
    <source>
        <strain evidence="2">CBHHK173m</strain>
    </source>
</reference>
<gene>
    <name evidence="2" type="ORF">B0H15DRAFT_160824</name>
</gene>
<feature type="region of interest" description="Disordered" evidence="1">
    <location>
        <begin position="1"/>
        <end position="161"/>
    </location>
</feature>
<evidence type="ECO:0000313" key="2">
    <source>
        <dbReference type="EMBL" id="KAJ7066793.1"/>
    </source>
</evidence>
<feature type="compositionally biased region" description="Low complexity" evidence="1">
    <location>
        <begin position="85"/>
        <end position="112"/>
    </location>
</feature>
<protein>
    <submittedName>
        <fullName evidence="2">Uncharacterized protein</fullName>
    </submittedName>
</protein>
<evidence type="ECO:0000256" key="1">
    <source>
        <dbReference type="SAM" id="MobiDB-lite"/>
    </source>
</evidence>
<dbReference type="AlphaFoldDB" id="A0AAD6TKN8"/>
<feature type="compositionally biased region" description="Basic residues" evidence="1">
    <location>
        <begin position="150"/>
        <end position="161"/>
    </location>
</feature>
<name>A0AAD6TKN8_9AGAR</name>
<evidence type="ECO:0000313" key="3">
    <source>
        <dbReference type="Proteomes" id="UP001222325"/>
    </source>
</evidence>
<feature type="compositionally biased region" description="Basic residues" evidence="1">
    <location>
        <begin position="113"/>
        <end position="122"/>
    </location>
</feature>
<proteinExistence type="predicted"/>
<dbReference type="Proteomes" id="UP001222325">
    <property type="component" value="Unassembled WGS sequence"/>
</dbReference>
<accession>A0AAD6TKN8</accession>
<sequence>MPLTLARPCSWLSDPPTKPRTHQAQPRGDRRPPQCAALRGSGAPRPPLATPTRDSNAAPIGKGALQDSGERERRFGPPAPRRLRLPCASPGVPMKAAAALPAQPRPASTASTRRARPPRRPHSLIPVPRTQLRPRIVRRPGHAALTRLSTTRRHSLGHPPG</sequence>
<comment type="caution">
    <text evidence="2">The sequence shown here is derived from an EMBL/GenBank/DDBJ whole genome shotgun (WGS) entry which is preliminary data.</text>
</comment>
<dbReference type="EMBL" id="JARJCN010000164">
    <property type="protein sequence ID" value="KAJ7066793.1"/>
    <property type="molecule type" value="Genomic_DNA"/>
</dbReference>